<reference evidence="4" key="1">
    <citation type="submission" date="2017-02" db="UniProtKB">
        <authorList>
            <consortium name="WormBaseParasite"/>
        </authorList>
    </citation>
    <scope>IDENTIFICATION</scope>
</reference>
<evidence type="ECO:0000313" key="4">
    <source>
        <dbReference type="WBParaSite" id="HNAJ_0001261701-mRNA-1"/>
    </source>
</evidence>
<feature type="compositionally biased region" description="Polar residues" evidence="1">
    <location>
        <begin position="1"/>
        <end position="14"/>
    </location>
</feature>
<reference evidence="2 3" key="2">
    <citation type="submission" date="2018-11" db="EMBL/GenBank/DDBJ databases">
        <authorList>
            <consortium name="Pathogen Informatics"/>
        </authorList>
    </citation>
    <scope>NUCLEOTIDE SEQUENCE [LARGE SCALE GENOMIC DNA]</scope>
</reference>
<evidence type="ECO:0000313" key="3">
    <source>
        <dbReference type="Proteomes" id="UP000278807"/>
    </source>
</evidence>
<proteinExistence type="predicted"/>
<name>A0A0R3TXM2_RODNA</name>
<dbReference type="WBParaSite" id="HNAJ_0001261701-mRNA-1">
    <property type="protein sequence ID" value="HNAJ_0001261701-mRNA-1"/>
    <property type="gene ID" value="HNAJ_0001261701"/>
</dbReference>
<accession>A0A0R3TXM2</accession>
<dbReference type="EMBL" id="UZAE01014472">
    <property type="protein sequence ID" value="VDO13531.1"/>
    <property type="molecule type" value="Genomic_DNA"/>
</dbReference>
<keyword evidence="3" id="KW-1185">Reference proteome</keyword>
<evidence type="ECO:0000256" key="1">
    <source>
        <dbReference type="SAM" id="MobiDB-lite"/>
    </source>
</evidence>
<gene>
    <name evidence="2" type="ORF">HNAJ_LOCUS12595</name>
</gene>
<sequence length="173" mass="19598">MSHCSNPGDGQQDISKLLEGPPEFAPTNTDGGCHSPGILREAQIPVGEIEFNESEKNIPIDLIAMFPLSVLESIRTKVEANEKDSKDDTIQNLLRDIDKIIEEDWNTYFYKNHISASALQNSLFTILNVIDAKRQEFNELSSAYNEVEKYEKENKPRRIQLSGIILVFSPLQF</sequence>
<dbReference type="AlphaFoldDB" id="A0A0R3TXM2"/>
<dbReference type="Proteomes" id="UP000278807">
    <property type="component" value="Unassembled WGS sequence"/>
</dbReference>
<feature type="region of interest" description="Disordered" evidence="1">
    <location>
        <begin position="1"/>
        <end position="34"/>
    </location>
</feature>
<evidence type="ECO:0000313" key="2">
    <source>
        <dbReference type="EMBL" id="VDO13531.1"/>
    </source>
</evidence>
<organism evidence="4">
    <name type="scientific">Rodentolepis nana</name>
    <name type="common">Dwarf tapeworm</name>
    <name type="synonym">Hymenolepis nana</name>
    <dbReference type="NCBI Taxonomy" id="102285"/>
    <lineage>
        <taxon>Eukaryota</taxon>
        <taxon>Metazoa</taxon>
        <taxon>Spiralia</taxon>
        <taxon>Lophotrochozoa</taxon>
        <taxon>Platyhelminthes</taxon>
        <taxon>Cestoda</taxon>
        <taxon>Eucestoda</taxon>
        <taxon>Cyclophyllidea</taxon>
        <taxon>Hymenolepididae</taxon>
        <taxon>Rodentolepis</taxon>
    </lineage>
</organism>
<protein>
    <submittedName>
        <fullName evidence="2 4">Uncharacterized protein</fullName>
    </submittedName>
</protein>